<keyword evidence="2" id="KW-1185">Reference proteome</keyword>
<evidence type="ECO:0000313" key="2">
    <source>
        <dbReference type="Proteomes" id="UP000181917"/>
    </source>
</evidence>
<name>A0A1H1C6X6_9MICC</name>
<dbReference type="Proteomes" id="UP000181917">
    <property type="component" value="Unassembled WGS sequence"/>
</dbReference>
<dbReference type="OrthoDB" id="4950237at2"/>
<sequence length="72" mass="8189">MAENSRFLRTFMRITAEAAKVWGPADRIDSDTPVVHKHDDAEKASEEQLAEIEVERDAEGHAYAIRKRHDVA</sequence>
<dbReference type="AlphaFoldDB" id="A0A1H1C6X6"/>
<dbReference type="RefSeq" id="WP_074700099.1">
    <property type="nucleotide sequence ID" value="NZ_CP018863.1"/>
</dbReference>
<dbReference type="EMBL" id="FNKH01000002">
    <property type="protein sequence ID" value="SDQ59901.1"/>
    <property type="molecule type" value="Genomic_DNA"/>
</dbReference>
<reference evidence="1 2" key="1">
    <citation type="submission" date="2016-10" db="EMBL/GenBank/DDBJ databases">
        <authorList>
            <person name="de Groot N.N."/>
        </authorList>
    </citation>
    <scope>NUCLEOTIDE SEQUENCE [LARGE SCALE GENOMIC DNA]</scope>
    <source>
        <strain evidence="1 2">DSM 20117</strain>
    </source>
</reference>
<dbReference type="KEGG" id="acry:AC20117_08500"/>
<protein>
    <submittedName>
        <fullName evidence="1">Uncharacterized protein</fullName>
    </submittedName>
</protein>
<accession>A0A1H1C6X6</accession>
<gene>
    <name evidence="1" type="ORF">SAMN04489742_1772</name>
</gene>
<organism evidence="1 2">
    <name type="scientific">Crystallibacter crystallopoietes</name>
    <dbReference type="NCBI Taxonomy" id="37928"/>
    <lineage>
        <taxon>Bacteria</taxon>
        <taxon>Bacillati</taxon>
        <taxon>Actinomycetota</taxon>
        <taxon>Actinomycetes</taxon>
        <taxon>Micrococcales</taxon>
        <taxon>Micrococcaceae</taxon>
        <taxon>Crystallibacter</taxon>
    </lineage>
</organism>
<evidence type="ECO:0000313" key="1">
    <source>
        <dbReference type="EMBL" id="SDQ59901.1"/>
    </source>
</evidence>
<dbReference type="STRING" id="37928.SAMN04489742_1772"/>
<proteinExistence type="predicted"/>